<sequence>MKKIIQLYLFVLACSFISAQDFEVSTLRMGPYKISMEQAEVEKTSGTKMKVIDGTAKNAIKYGGEILSIDFYSTYMIDTKKDIVSVLGISTTSKKFKTKSGIGVGSTRDDLINAFRNHSSFSVSPSWDEDGKRSPQDTGYFVLNDETAGTNLSFKFVNNVVTEISVSFSAGG</sequence>
<gene>
    <name evidence="2" type="ORF">SAMN05444267_1004163</name>
</gene>
<feature type="signal peptide" evidence="1">
    <location>
        <begin position="1"/>
        <end position="19"/>
    </location>
</feature>
<organism evidence="2 3">
    <name type="scientific">Chryseobacterium polytrichastri</name>
    <dbReference type="NCBI Taxonomy" id="1302687"/>
    <lineage>
        <taxon>Bacteria</taxon>
        <taxon>Pseudomonadati</taxon>
        <taxon>Bacteroidota</taxon>
        <taxon>Flavobacteriia</taxon>
        <taxon>Flavobacteriales</taxon>
        <taxon>Weeksellaceae</taxon>
        <taxon>Chryseobacterium group</taxon>
        <taxon>Chryseobacterium</taxon>
    </lineage>
</organism>
<evidence type="ECO:0000313" key="3">
    <source>
        <dbReference type="Proteomes" id="UP000184364"/>
    </source>
</evidence>
<dbReference type="STRING" id="1302687.SAMN05444267_1004163"/>
<keyword evidence="1" id="KW-0732">Signal</keyword>
<protein>
    <submittedName>
        <fullName evidence="2">Uncharacterized protein</fullName>
    </submittedName>
</protein>
<evidence type="ECO:0000313" key="2">
    <source>
        <dbReference type="EMBL" id="SHK49565.1"/>
    </source>
</evidence>
<dbReference type="Proteomes" id="UP000184364">
    <property type="component" value="Unassembled WGS sequence"/>
</dbReference>
<feature type="chain" id="PRO_5013268922" evidence="1">
    <location>
        <begin position="20"/>
        <end position="172"/>
    </location>
</feature>
<dbReference type="OrthoDB" id="1249944at2"/>
<keyword evidence="3" id="KW-1185">Reference proteome</keyword>
<dbReference type="RefSeq" id="WP_073291111.1">
    <property type="nucleotide sequence ID" value="NZ_FRAV01000004.1"/>
</dbReference>
<proteinExistence type="predicted"/>
<reference evidence="3" key="1">
    <citation type="submission" date="2016-11" db="EMBL/GenBank/DDBJ databases">
        <authorList>
            <person name="Varghese N."/>
            <person name="Submissions S."/>
        </authorList>
    </citation>
    <scope>NUCLEOTIDE SEQUENCE [LARGE SCALE GENOMIC DNA]</scope>
    <source>
        <strain evidence="3">DSM 26899</strain>
    </source>
</reference>
<name>A0A1M6SXX2_9FLAO</name>
<dbReference type="AlphaFoldDB" id="A0A1M6SXX2"/>
<evidence type="ECO:0000256" key="1">
    <source>
        <dbReference type="SAM" id="SignalP"/>
    </source>
</evidence>
<accession>A0A1M6SXX2</accession>
<dbReference type="EMBL" id="FRAV01000004">
    <property type="protein sequence ID" value="SHK49565.1"/>
    <property type="molecule type" value="Genomic_DNA"/>
</dbReference>